<dbReference type="InterPro" id="IPR010071">
    <property type="entry name" value="AA_adenyl_dom"/>
</dbReference>
<dbReference type="RefSeq" id="WP_048949705.1">
    <property type="nucleotide sequence ID" value="NZ_CACRUP010000007.1"/>
</dbReference>
<keyword evidence="3" id="KW-0597">Phosphoprotein</keyword>
<reference evidence="6" key="1">
    <citation type="submission" date="2019-11" db="EMBL/GenBank/DDBJ databases">
        <authorList>
            <person name="Feng L."/>
        </authorList>
    </citation>
    <scope>NUCLEOTIDE SEQUENCE</scope>
    <source>
        <strain evidence="6">PgorbachiiLFYP46</strain>
    </source>
</reference>
<dbReference type="Gene3D" id="2.30.38.10">
    <property type="entry name" value="Luciferase, Domain 3"/>
    <property type="match status" value="1"/>
</dbReference>
<dbReference type="InterPro" id="IPR001242">
    <property type="entry name" value="Condensation_dom"/>
</dbReference>
<accession>A0A6N2ZHD8</accession>
<dbReference type="PROSITE" id="PS00012">
    <property type="entry name" value="PHOSPHOPANTETHEINE"/>
    <property type="match status" value="1"/>
</dbReference>
<dbReference type="Gene3D" id="3.40.50.980">
    <property type="match status" value="2"/>
</dbReference>
<dbReference type="InterPro" id="IPR020845">
    <property type="entry name" value="AMP-binding_CS"/>
</dbReference>
<dbReference type="GO" id="GO:0003824">
    <property type="term" value="F:catalytic activity"/>
    <property type="evidence" value="ECO:0007669"/>
    <property type="project" value="InterPro"/>
</dbReference>
<evidence type="ECO:0000256" key="3">
    <source>
        <dbReference type="ARBA" id="ARBA00022553"/>
    </source>
</evidence>
<comment type="cofactor">
    <cofactor evidence="1">
        <name>pantetheine 4'-phosphate</name>
        <dbReference type="ChEBI" id="CHEBI:47942"/>
    </cofactor>
</comment>
<dbReference type="Pfam" id="PF00501">
    <property type="entry name" value="AMP-binding"/>
    <property type="match status" value="2"/>
</dbReference>
<protein>
    <submittedName>
        <fullName evidence="6">Linear gramicidin synthase subunit B</fullName>
    </submittedName>
</protein>
<dbReference type="FunFam" id="1.10.1200.10:FF:000005">
    <property type="entry name" value="Nonribosomal peptide synthetase 1"/>
    <property type="match status" value="1"/>
</dbReference>
<gene>
    <name evidence="6" type="primary">lgrB_2</name>
    <name evidence="6" type="ORF">PGLFYP46_01054</name>
</gene>
<dbReference type="Gene3D" id="3.30.300.30">
    <property type="match status" value="2"/>
</dbReference>
<dbReference type="PROSITE" id="PS00455">
    <property type="entry name" value="AMP_BINDING"/>
    <property type="match status" value="1"/>
</dbReference>
<dbReference type="Gene3D" id="3.30.559.10">
    <property type="entry name" value="Chloramphenicol acetyltransferase-like domain"/>
    <property type="match status" value="2"/>
</dbReference>
<dbReference type="InterPro" id="IPR000873">
    <property type="entry name" value="AMP-dep_synth/lig_dom"/>
</dbReference>
<dbReference type="GO" id="GO:0017000">
    <property type="term" value="P:antibiotic biosynthetic process"/>
    <property type="evidence" value="ECO:0007669"/>
    <property type="project" value="UniProtKB-KW"/>
</dbReference>
<sequence length="1825" mass="214027">MKNNLYQIFLDSCKKYSNNVFLECDGRKYSYKEIEKIVNRVSNSLFKKGINQNDNVGIYMEKNEWVIVSILSVLKLGACYVPIDTKAPRERIEFIVENSNLKACIVNKNFENNIFNNTMNFEELSTEIFDNNQLYIRGDNDRAYIIYTSGSTGNPKGVPIYDKNLLRLLEQADELFEFNCNDVWTMFHSYAFDFSVWELWMPIYKGSKIIILNEEVTDNLKLKKILFEKEVTVFNQTPQAFDNFIRLNENFDFTNIRYVIFGGDKLNIERLNKFRIKNKSTKNTKFINMYGITEITIHGTFYEIKNTDKSESIIGKPLSDLNFYICNKNKQLINELYKTGELYITGAGLSKGYYNNVEISRKNFINNTFDSNGEFVYKTGDLVYKNNNDDFVYVGRCDNQVQLRGYRIELGEIEHALLSLEGVNSCHILCNEMNNDRQALIAFYSGKYIHDEFIIEKLKDKLPFYMIPNKFCYLDQLPLNNNGKIDKNKLLDYLNEQWESKKNIVKKPEVLDDLTIEIKKIVENCLNVDIDMDDSIIEHGADSLTITQILNDIYELKKIKIPFTYFYENPKIKCLVSFIKKHNSENIYEDTELLASPSQKNLYFENSIIDKKDSYNISWTWEIEGKLDIDKLREAIEKIIKNHEILRTNFIYKEGNVFQKIHKNISEVFSYKELEKNKINEIIRKETNYTFDLSKDNLIKFILFRKENNKFILFCLVHHIIFDGWSKDILLKEISSFYNTGLFTYDVPEIQYQEYSNEQNSIEYKKSLNDSYSFWKSYIKDFIEPIDFPYSENKNGVSKNEGGIVIDIINKELVDKISEYSKKNNSSFFITFMSILHSFFMRYTNNKKMVIFTPVANRNSKKLQNSIGYFVNTLPVRIEIDADSSFVDVEKKVRNTLLQIYDNQNVPIGEILKNNINQKIYSSLFQIVFSYQNASKENMILKGCVVKEKELFNNTSKFDLLLNLKIEDGEYKLICEYSKKIFNKSSIEKYMNSIINWANIVIQDNNIPIFGIECINESEKLIQNSINNRINLYENARIEQYIEENSQKNPNKIALVSGDDKYTYYELIELSNKLAYKILKNGQVPKVIAIISKNKVNNIISMIACSIIGSIYVNIDHNYPMDRKKFILKDSNSNLILSDFDFKCEDIDLEIINIDFCDNNNSYFIDSNKRKDQKISHYVYTSGSQGTPKAVKVTHKNVISLCKFGDFINIDECDVFSHASSISFDASTFEIWMPLINGLTISVINDDVTDINNWEKSITNDNVNITWLTSGLFNLFVDNNGIDVFKNLKYLIVGGEKLSSKHIRKAQEKLNNVQIINGYGPTETTTFATTYKIKDKSYDNIPIGKPINGTEIYILNEKQKYLPIGAKGELYIGGNGVTEGYLNNQELSNQKFLFQPSISNSKLYKTGDYVKFNQDLCIEFIGRKDEQYKIRGYRVELGEIENNCQKILGIDDSVLKVYEENGKKTLVLFYTGEIKSLVVRDELRNLLPMFMIPNYIVKMEKLPLNSNGKVDKNSLPKLDEVRDGENENSNCFKTYTEESLQEKKLLRIWREVLKREKISVLDNFFELGGDSILCMQIVSRARKEGMYFKTKDIFEYQNIRDILINAKNANEVEENILELSNEKELTPIQDWFFTQNFKDKNHWNQSIEFNIKEKINIEKLYLIFEKIYINHPELNVLFEFKNKDIIKKANKVDVKNIIEVYNIDDLKLENKEWEKIKIYNESLLDMEKGYTSRIVINYSEKDGINIFWVIHHLFVDGISWRIIEDEFIYLYNLFYNQEYNASLDKEITSYNNWINYLEKRKKTLSSDIYEYWEKIKLVDKKNFKK</sequence>
<dbReference type="PANTHER" id="PTHR45527">
    <property type="entry name" value="NONRIBOSOMAL PEPTIDE SYNTHETASE"/>
    <property type="match status" value="1"/>
</dbReference>
<dbReference type="PANTHER" id="PTHR45527:SF1">
    <property type="entry name" value="FATTY ACID SYNTHASE"/>
    <property type="match status" value="1"/>
</dbReference>
<feature type="domain" description="Carrier" evidence="5">
    <location>
        <begin position="1536"/>
        <end position="1610"/>
    </location>
</feature>
<dbReference type="Gene3D" id="3.40.50.12780">
    <property type="entry name" value="N-terminal domain of ligase-like"/>
    <property type="match status" value="1"/>
</dbReference>
<dbReference type="GO" id="GO:0005737">
    <property type="term" value="C:cytoplasm"/>
    <property type="evidence" value="ECO:0007669"/>
    <property type="project" value="TreeGrafter"/>
</dbReference>
<evidence type="ECO:0000256" key="4">
    <source>
        <dbReference type="ARBA" id="ARBA00023194"/>
    </source>
</evidence>
<dbReference type="GO" id="GO:0044550">
    <property type="term" value="P:secondary metabolite biosynthetic process"/>
    <property type="evidence" value="ECO:0007669"/>
    <property type="project" value="TreeGrafter"/>
</dbReference>
<name>A0A6N2ZHD8_9FIRM</name>
<dbReference type="SUPFAM" id="SSF47336">
    <property type="entry name" value="ACP-like"/>
    <property type="match status" value="2"/>
</dbReference>
<dbReference type="PROSITE" id="PS50075">
    <property type="entry name" value="CARRIER"/>
    <property type="match status" value="2"/>
</dbReference>
<dbReference type="NCBIfam" id="TIGR01733">
    <property type="entry name" value="AA-adenyl-dom"/>
    <property type="match status" value="2"/>
</dbReference>
<dbReference type="Gene3D" id="3.30.559.30">
    <property type="entry name" value="Nonribosomal peptide synthetase, condensation domain"/>
    <property type="match status" value="1"/>
</dbReference>
<evidence type="ECO:0000256" key="2">
    <source>
        <dbReference type="ARBA" id="ARBA00022450"/>
    </source>
</evidence>
<dbReference type="Pfam" id="PF00668">
    <property type="entry name" value="Condensation"/>
    <property type="match status" value="2"/>
</dbReference>
<dbReference type="InterPro" id="IPR042099">
    <property type="entry name" value="ANL_N_sf"/>
</dbReference>
<dbReference type="SUPFAM" id="SSF52777">
    <property type="entry name" value="CoA-dependent acyltransferases"/>
    <property type="match status" value="3"/>
</dbReference>
<organism evidence="6">
    <name type="scientific">Peptoniphilus gorbachii</name>
    <dbReference type="NCBI Taxonomy" id="411567"/>
    <lineage>
        <taxon>Bacteria</taxon>
        <taxon>Bacillati</taxon>
        <taxon>Bacillota</taxon>
        <taxon>Tissierellia</taxon>
        <taxon>Tissierellales</taxon>
        <taxon>Peptoniphilaceae</taxon>
        <taxon>Peptoniphilus</taxon>
    </lineage>
</organism>
<dbReference type="NCBIfam" id="NF003417">
    <property type="entry name" value="PRK04813.1"/>
    <property type="match status" value="2"/>
</dbReference>
<keyword evidence="4" id="KW-0045">Antibiotic biosynthesis</keyword>
<evidence type="ECO:0000259" key="5">
    <source>
        <dbReference type="PROSITE" id="PS50075"/>
    </source>
</evidence>
<dbReference type="InterPro" id="IPR023213">
    <property type="entry name" value="CAT-like_dom_sf"/>
</dbReference>
<evidence type="ECO:0000313" key="6">
    <source>
        <dbReference type="EMBL" id="VYT78691.1"/>
    </source>
</evidence>
<dbReference type="CDD" id="cd05930">
    <property type="entry name" value="A_NRPS"/>
    <property type="match status" value="1"/>
</dbReference>
<dbReference type="InterPro" id="IPR009081">
    <property type="entry name" value="PP-bd_ACP"/>
</dbReference>
<evidence type="ECO:0000256" key="1">
    <source>
        <dbReference type="ARBA" id="ARBA00001957"/>
    </source>
</evidence>
<dbReference type="SUPFAM" id="SSF56801">
    <property type="entry name" value="Acetyl-CoA synthetase-like"/>
    <property type="match status" value="2"/>
</dbReference>
<dbReference type="GO" id="GO:0043041">
    <property type="term" value="P:amino acid activation for nonribosomal peptide biosynthetic process"/>
    <property type="evidence" value="ECO:0007669"/>
    <property type="project" value="TreeGrafter"/>
</dbReference>
<dbReference type="InterPro" id="IPR036736">
    <property type="entry name" value="ACP-like_sf"/>
</dbReference>
<dbReference type="EMBL" id="CACRUP010000007">
    <property type="protein sequence ID" value="VYT78691.1"/>
    <property type="molecule type" value="Genomic_DNA"/>
</dbReference>
<dbReference type="GO" id="GO:0008610">
    <property type="term" value="P:lipid biosynthetic process"/>
    <property type="evidence" value="ECO:0007669"/>
    <property type="project" value="UniProtKB-ARBA"/>
</dbReference>
<dbReference type="InterPro" id="IPR006162">
    <property type="entry name" value="Ppantetheine_attach_site"/>
</dbReference>
<dbReference type="GO" id="GO:0031177">
    <property type="term" value="F:phosphopantetheine binding"/>
    <property type="evidence" value="ECO:0007669"/>
    <property type="project" value="TreeGrafter"/>
</dbReference>
<keyword evidence="2" id="KW-0596">Phosphopantetheine</keyword>
<dbReference type="Pfam" id="PF00550">
    <property type="entry name" value="PP-binding"/>
    <property type="match status" value="2"/>
</dbReference>
<dbReference type="InterPro" id="IPR045851">
    <property type="entry name" value="AMP-bd_C_sf"/>
</dbReference>
<dbReference type="Gene3D" id="1.10.1200.10">
    <property type="entry name" value="ACP-like"/>
    <property type="match status" value="2"/>
</dbReference>
<proteinExistence type="predicted"/>
<feature type="domain" description="Carrier" evidence="5">
    <location>
        <begin position="509"/>
        <end position="583"/>
    </location>
</feature>